<keyword evidence="3" id="KW-1185">Reference proteome</keyword>
<dbReference type="AlphaFoldDB" id="A0A2X0NHG9"/>
<dbReference type="EMBL" id="FMWP01000048">
    <property type="protein sequence ID" value="SCZ93441.1"/>
    <property type="molecule type" value="Genomic_DNA"/>
</dbReference>
<keyword evidence="1" id="KW-1133">Transmembrane helix</keyword>
<feature type="transmembrane region" description="Helical" evidence="1">
    <location>
        <begin position="65"/>
        <end position="83"/>
    </location>
</feature>
<reference evidence="3" key="1">
    <citation type="submission" date="2016-10" db="EMBL/GenBank/DDBJ databases">
        <authorList>
            <person name="Jeantristanb JTB J.-T."/>
            <person name="Ricardo R."/>
        </authorList>
    </citation>
    <scope>NUCLEOTIDE SEQUENCE [LARGE SCALE GENOMIC DNA]</scope>
</reference>
<organism evidence="2 3">
    <name type="scientific">Microbotryum saponariae</name>
    <dbReference type="NCBI Taxonomy" id="289078"/>
    <lineage>
        <taxon>Eukaryota</taxon>
        <taxon>Fungi</taxon>
        <taxon>Dikarya</taxon>
        <taxon>Basidiomycota</taxon>
        <taxon>Pucciniomycotina</taxon>
        <taxon>Microbotryomycetes</taxon>
        <taxon>Microbotryales</taxon>
        <taxon>Microbotryaceae</taxon>
        <taxon>Microbotryum</taxon>
    </lineage>
</organism>
<dbReference type="Proteomes" id="UP000249723">
    <property type="component" value="Unassembled WGS sequence"/>
</dbReference>
<sequence>MYFNALWGFMGYLYMTLEIQAFLLCFFAGMLLSLGVAMLVGLYHLDHAPTSRTAHTRLNRRLLRLWAPAILGCSAATHVILILRKSSPLLHPDLRKAVFESTANLVLVLAVLVISSACVSVVVLPILSFFGHLFITSLYWARVANDWVKSMVEPPGTYGPLRPNN</sequence>
<keyword evidence="1" id="KW-0472">Membrane</keyword>
<evidence type="ECO:0000313" key="3">
    <source>
        <dbReference type="Proteomes" id="UP000249723"/>
    </source>
</evidence>
<protein>
    <submittedName>
        <fullName evidence="2">BZ3500_MvSof-1268-A1-R1_Chr6-3g08661 protein</fullName>
    </submittedName>
</protein>
<feature type="transmembrane region" description="Helical" evidence="1">
    <location>
        <begin position="104"/>
        <end position="130"/>
    </location>
</feature>
<proteinExistence type="predicted"/>
<evidence type="ECO:0000313" key="2">
    <source>
        <dbReference type="EMBL" id="SCZ93441.1"/>
    </source>
</evidence>
<accession>A0A2X0NHG9</accession>
<evidence type="ECO:0000256" key="1">
    <source>
        <dbReference type="SAM" id="Phobius"/>
    </source>
</evidence>
<gene>
    <name evidence="2" type="ORF">BZ3500_MVSOF-1268-A1-R1_CHR6-3G08661</name>
</gene>
<feature type="transmembrane region" description="Helical" evidence="1">
    <location>
        <begin position="21"/>
        <end position="45"/>
    </location>
</feature>
<name>A0A2X0NHG9_9BASI</name>
<keyword evidence="1" id="KW-0812">Transmembrane</keyword>